<protein>
    <submittedName>
        <fullName evidence="1">Uncharacterized protein</fullName>
    </submittedName>
</protein>
<accession>A0A2W2H5A7</accession>
<dbReference type="Proteomes" id="UP000248544">
    <property type="component" value="Unassembled WGS sequence"/>
</dbReference>
<reference evidence="1 2" key="1">
    <citation type="submission" date="2018-01" db="EMBL/GenBank/DDBJ databases">
        <title>Draft genome sequence of Sphaerisporangium sp. 7K107.</title>
        <authorList>
            <person name="Sahin N."/>
            <person name="Saygin H."/>
            <person name="Ay H."/>
        </authorList>
    </citation>
    <scope>NUCLEOTIDE SEQUENCE [LARGE SCALE GENOMIC DNA]</scope>
    <source>
        <strain evidence="1 2">7K107</strain>
    </source>
</reference>
<proteinExistence type="predicted"/>
<keyword evidence="2" id="KW-1185">Reference proteome</keyword>
<dbReference type="EMBL" id="POUA01000012">
    <property type="protein sequence ID" value="PZG55662.1"/>
    <property type="molecule type" value="Genomic_DNA"/>
</dbReference>
<evidence type="ECO:0000313" key="2">
    <source>
        <dbReference type="Proteomes" id="UP000248544"/>
    </source>
</evidence>
<comment type="caution">
    <text evidence="1">The sequence shown here is derived from an EMBL/GenBank/DDBJ whole genome shotgun (WGS) entry which is preliminary data.</text>
</comment>
<name>A0A2W2H5A7_9ACTN</name>
<sequence length="152" mass="15829">MSAVLERVADASYAYWEVAEQGGDAGAAVGHDLAVMAELAEVEAAALLASAGRREAGTRAAVTRAVDGAITGEMARCPEQAAWWAQVRVRHLHVVYGREGGAAARVTADLGVPVEEVRQILAGPGRRAAELRRVAAEAGTRTGAEDAREAAR</sequence>
<dbReference type="AlphaFoldDB" id="A0A2W2H5A7"/>
<evidence type="ECO:0000313" key="1">
    <source>
        <dbReference type="EMBL" id="PZG55662.1"/>
    </source>
</evidence>
<organism evidence="1 2">
    <name type="scientific">Spongiactinospora gelatinilytica</name>
    <dbReference type="NCBI Taxonomy" id="2666298"/>
    <lineage>
        <taxon>Bacteria</taxon>
        <taxon>Bacillati</taxon>
        <taxon>Actinomycetota</taxon>
        <taxon>Actinomycetes</taxon>
        <taxon>Streptosporangiales</taxon>
        <taxon>Streptosporangiaceae</taxon>
        <taxon>Spongiactinospora</taxon>
    </lineage>
</organism>
<gene>
    <name evidence="1" type="ORF">C1I98_02950</name>
</gene>